<gene>
    <name evidence="1" type="ORF">BDN72DRAFT_904759</name>
</gene>
<dbReference type="Proteomes" id="UP000308600">
    <property type="component" value="Unassembled WGS sequence"/>
</dbReference>
<organism evidence="1 2">
    <name type="scientific">Pluteus cervinus</name>
    <dbReference type="NCBI Taxonomy" id="181527"/>
    <lineage>
        <taxon>Eukaryota</taxon>
        <taxon>Fungi</taxon>
        <taxon>Dikarya</taxon>
        <taxon>Basidiomycota</taxon>
        <taxon>Agaricomycotina</taxon>
        <taxon>Agaricomycetes</taxon>
        <taxon>Agaricomycetidae</taxon>
        <taxon>Agaricales</taxon>
        <taxon>Pluteineae</taxon>
        <taxon>Pluteaceae</taxon>
        <taxon>Pluteus</taxon>
    </lineage>
</organism>
<accession>A0ACD3A5N6</accession>
<sequence>MSIICYSLSIVCHYAYKKYKFSLLRKELGSEGTIEKRLTKAIDSVVEVQDFANPVDVESFVGQVQRLREYHELTKEMVMSHKLSIGDQYHKALNQELENVVLLAQRIVDTAQSVKLGLKRQRDEARQRAAVLLSQPTSTSVAAPEVDKKSLLDRLFKKLGGGSGSGSQSTTGLDSDSDAKDHDKSGLNQKLTESMVDSVNAQLRSLQLDSGEDMWRGDGQCQACLGWQEIMVDVLTESGSTHLLADGSLVSFTLSGHVHEATVDSEGGSRWEADICLNRDYRAACTCSRDSESRA</sequence>
<keyword evidence="2" id="KW-1185">Reference proteome</keyword>
<dbReference type="EMBL" id="ML208743">
    <property type="protein sequence ID" value="TFK60689.1"/>
    <property type="molecule type" value="Genomic_DNA"/>
</dbReference>
<evidence type="ECO:0000313" key="2">
    <source>
        <dbReference type="Proteomes" id="UP000308600"/>
    </source>
</evidence>
<reference evidence="1 2" key="1">
    <citation type="journal article" date="2019" name="Nat. Ecol. Evol.">
        <title>Megaphylogeny resolves global patterns of mushroom evolution.</title>
        <authorList>
            <person name="Varga T."/>
            <person name="Krizsan K."/>
            <person name="Foldi C."/>
            <person name="Dima B."/>
            <person name="Sanchez-Garcia M."/>
            <person name="Sanchez-Ramirez S."/>
            <person name="Szollosi G.J."/>
            <person name="Szarkandi J.G."/>
            <person name="Papp V."/>
            <person name="Albert L."/>
            <person name="Andreopoulos W."/>
            <person name="Angelini C."/>
            <person name="Antonin V."/>
            <person name="Barry K.W."/>
            <person name="Bougher N.L."/>
            <person name="Buchanan P."/>
            <person name="Buyck B."/>
            <person name="Bense V."/>
            <person name="Catcheside P."/>
            <person name="Chovatia M."/>
            <person name="Cooper J."/>
            <person name="Damon W."/>
            <person name="Desjardin D."/>
            <person name="Finy P."/>
            <person name="Geml J."/>
            <person name="Haridas S."/>
            <person name="Hughes K."/>
            <person name="Justo A."/>
            <person name="Karasinski D."/>
            <person name="Kautmanova I."/>
            <person name="Kiss B."/>
            <person name="Kocsube S."/>
            <person name="Kotiranta H."/>
            <person name="LaButti K.M."/>
            <person name="Lechner B.E."/>
            <person name="Liimatainen K."/>
            <person name="Lipzen A."/>
            <person name="Lukacs Z."/>
            <person name="Mihaltcheva S."/>
            <person name="Morgado L.N."/>
            <person name="Niskanen T."/>
            <person name="Noordeloos M.E."/>
            <person name="Ohm R.A."/>
            <person name="Ortiz-Santana B."/>
            <person name="Ovrebo C."/>
            <person name="Racz N."/>
            <person name="Riley R."/>
            <person name="Savchenko A."/>
            <person name="Shiryaev A."/>
            <person name="Soop K."/>
            <person name="Spirin V."/>
            <person name="Szebenyi C."/>
            <person name="Tomsovsky M."/>
            <person name="Tulloss R.E."/>
            <person name="Uehling J."/>
            <person name="Grigoriev I.V."/>
            <person name="Vagvolgyi C."/>
            <person name="Papp T."/>
            <person name="Martin F.M."/>
            <person name="Miettinen O."/>
            <person name="Hibbett D.S."/>
            <person name="Nagy L.G."/>
        </authorList>
    </citation>
    <scope>NUCLEOTIDE SEQUENCE [LARGE SCALE GENOMIC DNA]</scope>
    <source>
        <strain evidence="1 2">NL-1719</strain>
    </source>
</reference>
<proteinExistence type="predicted"/>
<protein>
    <submittedName>
        <fullName evidence="1">Uncharacterized protein</fullName>
    </submittedName>
</protein>
<name>A0ACD3A5N6_9AGAR</name>
<evidence type="ECO:0000313" key="1">
    <source>
        <dbReference type="EMBL" id="TFK60689.1"/>
    </source>
</evidence>